<feature type="region of interest" description="Disordered" evidence="1">
    <location>
        <begin position="482"/>
        <end position="501"/>
    </location>
</feature>
<dbReference type="KEGG" id="tsv:DSM104635_00366"/>
<protein>
    <submittedName>
        <fullName evidence="2">Terminase-like family protein</fullName>
    </submittedName>
</protein>
<evidence type="ECO:0000313" key="2">
    <source>
        <dbReference type="EMBL" id="QGZ93554.1"/>
    </source>
</evidence>
<dbReference type="Gene3D" id="3.30.420.280">
    <property type="match status" value="1"/>
</dbReference>
<proteinExistence type="predicted"/>
<dbReference type="InterPro" id="IPR027417">
    <property type="entry name" value="P-loop_NTPase"/>
</dbReference>
<dbReference type="Gene3D" id="3.40.50.300">
    <property type="entry name" value="P-loop containing nucleotide triphosphate hydrolases"/>
    <property type="match status" value="1"/>
</dbReference>
<reference evidence="3" key="1">
    <citation type="submission" date="2019-12" db="EMBL/GenBank/DDBJ databases">
        <title>Complete genome of Terracaulis silvestris 0127_4.</title>
        <authorList>
            <person name="Vieira S."/>
            <person name="Riedel T."/>
            <person name="Sproer C."/>
            <person name="Pascual J."/>
            <person name="Boedeker C."/>
            <person name="Overmann J."/>
        </authorList>
    </citation>
    <scope>NUCLEOTIDE SEQUENCE [LARGE SCALE GENOMIC DNA]</scope>
    <source>
        <strain evidence="3">0127_4</strain>
    </source>
</reference>
<dbReference type="Proteomes" id="UP000431269">
    <property type="component" value="Chromosome"/>
</dbReference>
<dbReference type="AlphaFoldDB" id="A0A6I6MKS3"/>
<evidence type="ECO:0000313" key="3">
    <source>
        <dbReference type="Proteomes" id="UP000431269"/>
    </source>
</evidence>
<evidence type="ECO:0000256" key="1">
    <source>
        <dbReference type="SAM" id="MobiDB-lite"/>
    </source>
</evidence>
<dbReference type="EMBL" id="CP047045">
    <property type="protein sequence ID" value="QGZ93554.1"/>
    <property type="molecule type" value="Genomic_DNA"/>
</dbReference>
<keyword evidence="3" id="KW-1185">Reference proteome</keyword>
<organism evidence="2 3">
    <name type="scientific">Terricaulis silvestris</name>
    <dbReference type="NCBI Taxonomy" id="2686094"/>
    <lineage>
        <taxon>Bacteria</taxon>
        <taxon>Pseudomonadati</taxon>
        <taxon>Pseudomonadota</taxon>
        <taxon>Alphaproteobacteria</taxon>
        <taxon>Caulobacterales</taxon>
        <taxon>Caulobacteraceae</taxon>
        <taxon>Terricaulis</taxon>
    </lineage>
</organism>
<sequence length="523" mass="59399">MTEYTPTTEEARAFDENLARERENAARTPPTRNIGGKEVVWAPLQTNGSQEAFMSCTYFEALYHGTRGPGKTDTLLMSYAQHVGKGFGRAWAGIILRQSYPQLADIVAKSEKWFPRIFPGARFNRSAMTWTFPGGERLLFRHMARPEDYLNYHGHEYPFIGWEELTNWPSDECFTRMMACCRSATMGVPKMVRATTNPYGPGHNWVKQRYELAGRWWKTSIVLDPIGPDGRRQHSRAAIHGHIDENHVLLKADPLYKQTIISAASNPAMAKAWLDGDWDVVAGGLFDDVWDRRHNIVPQFQPPKSWRINRSFDWGSSAPFSVAWWAESDGSDVKIAGLWRSTVKGDIFRMQEWYGWTGQPNQGKRMLAVDIARGIVERELAWNIYDVVRMGPADSAIFNFENGVSIAQDMSRPVRIGDSTYPGVQWIPADKRDGSVVGGCEMMRKMMKQAHPNKDGRPREFQGLFVTELCKDGFLRTVPTMARDESDLDRPDKNAEDHACDDTRYRVRQVGNIAQSGTTVGMF</sequence>
<gene>
    <name evidence="2" type="ORF">DSM104635_00366</name>
</gene>
<dbReference type="RefSeq" id="WP_158764556.1">
    <property type="nucleotide sequence ID" value="NZ_CP047045.1"/>
</dbReference>
<accession>A0A6I6MKS3</accession>
<name>A0A6I6MKS3_9CAUL</name>